<protein>
    <recommendedName>
        <fullName evidence="2">U-box domain-containing protein</fullName>
    </recommendedName>
</protein>
<evidence type="ECO:0000313" key="4">
    <source>
        <dbReference type="Proteomes" id="UP000041254"/>
    </source>
</evidence>
<feature type="region of interest" description="Disordered" evidence="1">
    <location>
        <begin position="188"/>
        <end position="219"/>
    </location>
</feature>
<gene>
    <name evidence="3" type="ORF">Vbra_20447</name>
</gene>
<feature type="domain" description="U-box" evidence="2">
    <location>
        <begin position="17"/>
        <end position="71"/>
    </location>
</feature>
<evidence type="ECO:0000313" key="3">
    <source>
        <dbReference type="EMBL" id="CEL97034.1"/>
    </source>
</evidence>
<dbReference type="PhylomeDB" id="A0A0G4EKR0"/>
<sequence length="287" mass="30779">MTVLQNAPDELLEGVVTCPLTLQPIRVPASTPSGKTYEHSAITQHIRTNTFRARSPQTNSLLLEGDLRPNHVAVEINELRAKQIVRDQDAALGGSGNVGASRSSLAGVPSVLREYWEAYKAAAVSAIAGSIALEPSRTLLQLLRGDPSSTMELMVWHKQQVTDKEELNTSYPVQLRPAVQTQLVTWLTAPPTPTPTPTPTQDTPPPSPHSQPTSSRNASRKILNRAATTAPSATTQHRTNSSRRIQNAKLPAHSSFGQGGKGAPVITSLPHQLLVDGVTAILGRLFG</sequence>
<dbReference type="InterPro" id="IPR013083">
    <property type="entry name" value="Znf_RING/FYVE/PHD"/>
</dbReference>
<dbReference type="Gene3D" id="3.30.40.10">
    <property type="entry name" value="Zinc/RING finger domain, C3HC4 (zinc finger)"/>
    <property type="match status" value="1"/>
</dbReference>
<proteinExistence type="predicted"/>
<dbReference type="AlphaFoldDB" id="A0A0G4EKR0"/>
<dbReference type="OrthoDB" id="408583at2759"/>
<dbReference type="SUPFAM" id="SSF57850">
    <property type="entry name" value="RING/U-box"/>
    <property type="match status" value="1"/>
</dbReference>
<accession>A0A0G4EKR0</accession>
<reference evidence="3 4" key="1">
    <citation type="submission" date="2014-11" db="EMBL/GenBank/DDBJ databases">
        <authorList>
            <person name="Zhu J."/>
            <person name="Qi W."/>
            <person name="Song R."/>
        </authorList>
    </citation>
    <scope>NUCLEOTIDE SEQUENCE [LARGE SCALE GENOMIC DNA]</scope>
</reference>
<evidence type="ECO:0000256" key="1">
    <source>
        <dbReference type="SAM" id="MobiDB-lite"/>
    </source>
</evidence>
<dbReference type="Proteomes" id="UP000041254">
    <property type="component" value="Unassembled WGS sequence"/>
</dbReference>
<dbReference type="InParanoid" id="A0A0G4EKR0"/>
<dbReference type="InterPro" id="IPR003613">
    <property type="entry name" value="Ubox_domain"/>
</dbReference>
<dbReference type="GO" id="GO:0004842">
    <property type="term" value="F:ubiquitin-protein transferase activity"/>
    <property type="evidence" value="ECO:0007669"/>
    <property type="project" value="InterPro"/>
</dbReference>
<dbReference type="GO" id="GO:0016567">
    <property type="term" value="P:protein ubiquitination"/>
    <property type="evidence" value="ECO:0007669"/>
    <property type="project" value="InterPro"/>
</dbReference>
<dbReference type="Pfam" id="PF04564">
    <property type="entry name" value="U-box"/>
    <property type="match status" value="1"/>
</dbReference>
<keyword evidence="4" id="KW-1185">Reference proteome</keyword>
<evidence type="ECO:0000259" key="2">
    <source>
        <dbReference type="Pfam" id="PF04564"/>
    </source>
</evidence>
<name>A0A0G4EKR0_VITBC</name>
<organism evidence="3 4">
    <name type="scientific">Vitrella brassicaformis (strain CCMP3155)</name>
    <dbReference type="NCBI Taxonomy" id="1169540"/>
    <lineage>
        <taxon>Eukaryota</taxon>
        <taxon>Sar</taxon>
        <taxon>Alveolata</taxon>
        <taxon>Colpodellida</taxon>
        <taxon>Vitrellaceae</taxon>
        <taxon>Vitrella</taxon>
    </lineage>
</organism>
<dbReference type="EMBL" id="CDMY01000252">
    <property type="protein sequence ID" value="CEL97034.1"/>
    <property type="molecule type" value="Genomic_DNA"/>
</dbReference>
<feature type="compositionally biased region" description="Pro residues" evidence="1">
    <location>
        <begin position="190"/>
        <end position="209"/>
    </location>
</feature>
<dbReference type="VEuPathDB" id="CryptoDB:Vbra_20447"/>